<evidence type="ECO:0000256" key="5">
    <source>
        <dbReference type="ARBA" id="ARBA00023002"/>
    </source>
</evidence>
<evidence type="ECO:0000259" key="9">
    <source>
        <dbReference type="Pfam" id="PF02771"/>
    </source>
</evidence>
<gene>
    <name evidence="10" type="ORF">FHR19_001943</name>
</gene>
<name>A0A7W9AQ68_9SPHN</name>
<comment type="similarity">
    <text evidence="2 6">Belongs to the acyl-CoA dehydrogenase family.</text>
</comment>
<dbReference type="GO" id="GO:0005886">
    <property type="term" value="C:plasma membrane"/>
    <property type="evidence" value="ECO:0007669"/>
    <property type="project" value="TreeGrafter"/>
</dbReference>
<dbReference type="Proteomes" id="UP000557739">
    <property type="component" value="Unassembled WGS sequence"/>
</dbReference>
<dbReference type="GO" id="GO:0050660">
    <property type="term" value="F:flavin adenine dinucleotide binding"/>
    <property type="evidence" value="ECO:0007669"/>
    <property type="project" value="InterPro"/>
</dbReference>
<dbReference type="InterPro" id="IPR013786">
    <property type="entry name" value="AcylCoA_DH/ox_N"/>
</dbReference>
<evidence type="ECO:0000259" key="8">
    <source>
        <dbReference type="Pfam" id="PF02770"/>
    </source>
</evidence>
<dbReference type="Gene3D" id="1.10.540.10">
    <property type="entry name" value="Acyl-CoA dehydrogenase/oxidase, N-terminal domain"/>
    <property type="match status" value="1"/>
</dbReference>
<dbReference type="InterPro" id="IPR046373">
    <property type="entry name" value="Acyl-CoA_Oxase/DH_mid-dom_sf"/>
</dbReference>
<protein>
    <submittedName>
        <fullName evidence="10">Alkylation response protein AidB-like acyl-CoA dehydrogenase</fullName>
    </submittedName>
</protein>
<evidence type="ECO:0000256" key="1">
    <source>
        <dbReference type="ARBA" id="ARBA00001974"/>
    </source>
</evidence>
<dbReference type="SUPFAM" id="SSF56645">
    <property type="entry name" value="Acyl-CoA dehydrogenase NM domain-like"/>
    <property type="match status" value="1"/>
</dbReference>
<evidence type="ECO:0000256" key="3">
    <source>
        <dbReference type="ARBA" id="ARBA00022630"/>
    </source>
</evidence>
<evidence type="ECO:0000259" key="7">
    <source>
        <dbReference type="Pfam" id="PF00441"/>
    </source>
</evidence>
<feature type="domain" description="Acyl-CoA dehydrogenase/oxidase C-terminal" evidence="7">
    <location>
        <begin position="237"/>
        <end position="391"/>
    </location>
</feature>
<dbReference type="InterPro" id="IPR036250">
    <property type="entry name" value="AcylCo_DH-like_C"/>
</dbReference>
<dbReference type="AlphaFoldDB" id="A0A7W9AQ68"/>
<dbReference type="InterPro" id="IPR037069">
    <property type="entry name" value="AcylCoA_DH/ox_N_sf"/>
</dbReference>
<evidence type="ECO:0000313" key="11">
    <source>
        <dbReference type="Proteomes" id="UP000557739"/>
    </source>
</evidence>
<dbReference type="InterPro" id="IPR009075">
    <property type="entry name" value="AcylCo_DH/oxidase_C"/>
</dbReference>
<keyword evidence="4 6" id="KW-0274">FAD</keyword>
<accession>A0A7W9AQ68</accession>
<reference evidence="10 11" key="1">
    <citation type="submission" date="2020-08" db="EMBL/GenBank/DDBJ databases">
        <title>Genomic Encyclopedia of Type Strains, Phase IV (KMG-IV): sequencing the most valuable type-strain genomes for metagenomic binning, comparative biology and taxonomic classification.</title>
        <authorList>
            <person name="Goeker M."/>
        </authorList>
    </citation>
    <scope>NUCLEOTIDE SEQUENCE [LARGE SCALE GENOMIC DNA]</scope>
    <source>
        <strain evidence="10 11">DSM 27244</strain>
    </source>
</reference>
<keyword evidence="3 6" id="KW-0285">Flavoprotein</keyword>
<proteinExistence type="inferred from homology"/>
<dbReference type="Pfam" id="PF02771">
    <property type="entry name" value="Acyl-CoA_dh_N"/>
    <property type="match status" value="1"/>
</dbReference>
<dbReference type="FunFam" id="2.40.110.10:FF:000011">
    <property type="entry name" value="Acyl-CoA dehydrogenase FadE34"/>
    <property type="match status" value="1"/>
</dbReference>
<sequence length="395" mass="43826">MTDLLAAARDLDAFRAALREWLPGAIPADWKGRIHREGEHGYLAVQREWYAAQTAAGLATAHWPKGWGGADLSLAAQVVLYEEMARADAPNTDLFTISLYHMPATLFAYGTADQRERYLEGARSGGDIWCQGFSEPGAGSDLASLRTRAERRGDVYVVNGQKIWSSYGIFADYCLLLARTDPGAARKHDGISYFILDMKSPGLTIKPIRQITGEAEFAEVFFDDVEIPAANLIGAENDGWRIAQSTLTAERGLLIFENSERLVHAIQRDAVRHRELLRRDPARREAFAAFYPRVRAMKHMVGELLAQIDRDPHGGGEIATYIKLYWATLLQDYTGFTAQLDGLGGQIETEPLRCGGLTPEDATYAFLKSYSWTIAGGSNEIMRNVIAERLLGLPR</sequence>
<dbReference type="SUPFAM" id="SSF47203">
    <property type="entry name" value="Acyl-CoA dehydrogenase C-terminal domain-like"/>
    <property type="match status" value="1"/>
</dbReference>
<keyword evidence="11" id="KW-1185">Reference proteome</keyword>
<dbReference type="Pfam" id="PF00441">
    <property type="entry name" value="Acyl-CoA_dh_1"/>
    <property type="match status" value="1"/>
</dbReference>
<dbReference type="PANTHER" id="PTHR43292">
    <property type="entry name" value="ACYL-COA DEHYDROGENASE"/>
    <property type="match status" value="1"/>
</dbReference>
<dbReference type="InterPro" id="IPR009100">
    <property type="entry name" value="AcylCoA_DH/oxidase_NM_dom_sf"/>
</dbReference>
<comment type="caution">
    <text evidence="10">The sequence shown here is derived from an EMBL/GenBank/DDBJ whole genome shotgun (WGS) entry which is preliminary data.</text>
</comment>
<evidence type="ECO:0000313" key="10">
    <source>
        <dbReference type="EMBL" id="MBB5698598.1"/>
    </source>
</evidence>
<evidence type="ECO:0000256" key="2">
    <source>
        <dbReference type="ARBA" id="ARBA00009347"/>
    </source>
</evidence>
<dbReference type="Pfam" id="PF02770">
    <property type="entry name" value="Acyl-CoA_dh_M"/>
    <property type="match status" value="1"/>
</dbReference>
<dbReference type="RefSeq" id="WP_184027452.1">
    <property type="nucleotide sequence ID" value="NZ_JACIJJ010000002.1"/>
</dbReference>
<dbReference type="InterPro" id="IPR052161">
    <property type="entry name" value="Mycobact_Acyl-CoA_DH"/>
</dbReference>
<comment type="cofactor">
    <cofactor evidence="1 6">
        <name>FAD</name>
        <dbReference type="ChEBI" id="CHEBI:57692"/>
    </cofactor>
</comment>
<feature type="domain" description="Acyl-CoA dehydrogenase/oxidase N-terminal" evidence="9">
    <location>
        <begin position="12"/>
        <end position="125"/>
    </location>
</feature>
<dbReference type="GO" id="GO:0016627">
    <property type="term" value="F:oxidoreductase activity, acting on the CH-CH group of donors"/>
    <property type="evidence" value="ECO:0007669"/>
    <property type="project" value="InterPro"/>
</dbReference>
<keyword evidence="5 6" id="KW-0560">Oxidoreductase</keyword>
<dbReference type="Gene3D" id="1.20.140.10">
    <property type="entry name" value="Butyryl-CoA Dehydrogenase, subunit A, domain 3"/>
    <property type="match status" value="1"/>
</dbReference>
<dbReference type="Gene3D" id="2.40.110.10">
    <property type="entry name" value="Butyryl-CoA Dehydrogenase, subunit A, domain 2"/>
    <property type="match status" value="1"/>
</dbReference>
<dbReference type="PANTHER" id="PTHR43292:SF4">
    <property type="entry name" value="ACYL-COA DEHYDROGENASE FADE34"/>
    <property type="match status" value="1"/>
</dbReference>
<evidence type="ECO:0000256" key="6">
    <source>
        <dbReference type="RuleBase" id="RU362125"/>
    </source>
</evidence>
<dbReference type="EMBL" id="JACIJJ010000002">
    <property type="protein sequence ID" value="MBB5698598.1"/>
    <property type="molecule type" value="Genomic_DNA"/>
</dbReference>
<dbReference type="InterPro" id="IPR006091">
    <property type="entry name" value="Acyl-CoA_Oxase/DH_mid-dom"/>
</dbReference>
<feature type="domain" description="Acyl-CoA oxidase/dehydrogenase middle" evidence="8">
    <location>
        <begin position="130"/>
        <end position="225"/>
    </location>
</feature>
<organism evidence="10 11">
    <name type="scientific">Sphingomonas yantingensis</name>
    <dbReference type="NCBI Taxonomy" id="1241761"/>
    <lineage>
        <taxon>Bacteria</taxon>
        <taxon>Pseudomonadati</taxon>
        <taxon>Pseudomonadota</taxon>
        <taxon>Alphaproteobacteria</taxon>
        <taxon>Sphingomonadales</taxon>
        <taxon>Sphingomonadaceae</taxon>
        <taxon>Sphingomonas</taxon>
    </lineage>
</organism>
<evidence type="ECO:0000256" key="4">
    <source>
        <dbReference type="ARBA" id="ARBA00022827"/>
    </source>
</evidence>